<reference evidence="1" key="2">
    <citation type="submission" date="2011-02" db="EMBL/GenBank/DDBJ databases">
        <authorList>
            <person name="MacLean D."/>
        </authorList>
    </citation>
    <scope>NUCLEOTIDE SEQUENCE</scope>
</reference>
<accession>F0WFZ8</accession>
<dbReference type="AlphaFoldDB" id="F0WFZ8"/>
<proteinExistence type="predicted"/>
<reference evidence="1" key="1">
    <citation type="journal article" date="2011" name="PLoS Biol.">
        <title>Gene gain and loss during evolution of obligate parasitism in the white rust pathogen of Arabidopsis thaliana.</title>
        <authorList>
            <person name="Kemen E."/>
            <person name="Gardiner A."/>
            <person name="Schultz-Larsen T."/>
            <person name="Kemen A.C."/>
            <person name="Balmuth A.L."/>
            <person name="Robert-Seilaniantz A."/>
            <person name="Bailey K."/>
            <person name="Holub E."/>
            <person name="Studholme D.J."/>
            <person name="Maclean D."/>
            <person name="Jones J.D."/>
        </authorList>
    </citation>
    <scope>NUCLEOTIDE SEQUENCE</scope>
</reference>
<sequence>MGGSHAQQQLTPAKEYVELIIGTPGVSATGLNNEITPPLRFLDEGVHLDPANRNDMYTVNLVVKKDGKIVEQGKLRFGWFKRKLNWMKTKFKSLFSIFHNRQSTSKPSDSRECMSNGNTVWKCKWSELKELINAKTLHVSSIKSTYDVQAYITKYREPYSFTWANGEKPRLYFKAFLADSSPDYAPLNNIPLNADEQSTAAITRFGSSTDESVVLGTSFLRSVFVNIDTTEEMKVDFYRPDDTKKRTMVPQAAKDDEAKMTARRKVDAWFEKLPLKYPFHSNR</sequence>
<dbReference type="EMBL" id="FR824131">
    <property type="protein sequence ID" value="CCA20132.1"/>
    <property type="molecule type" value="Genomic_DNA"/>
</dbReference>
<evidence type="ECO:0000313" key="1">
    <source>
        <dbReference type="EMBL" id="CCA20132.1"/>
    </source>
</evidence>
<protein>
    <submittedName>
        <fullName evidence="1">AlNc14C86G5531 protein</fullName>
    </submittedName>
</protein>
<organism evidence="1">
    <name type="scientific">Albugo laibachii Nc14</name>
    <dbReference type="NCBI Taxonomy" id="890382"/>
    <lineage>
        <taxon>Eukaryota</taxon>
        <taxon>Sar</taxon>
        <taxon>Stramenopiles</taxon>
        <taxon>Oomycota</taxon>
        <taxon>Peronosporomycetes</taxon>
        <taxon>Albuginales</taxon>
        <taxon>Albuginaceae</taxon>
        <taxon>Albugo</taxon>
    </lineage>
</organism>
<dbReference type="HOGENOM" id="CLU_984897_0_0_1"/>
<gene>
    <name evidence="1" type="primary">AlNc14C86G5531</name>
    <name evidence="1" type="ORF">ALNC14_062750</name>
</gene>
<name>F0WFZ8_9STRA</name>